<dbReference type="SUPFAM" id="SSF55874">
    <property type="entry name" value="ATPase domain of HSP90 chaperone/DNA topoisomerase II/histidine kinase"/>
    <property type="match status" value="1"/>
</dbReference>
<feature type="modified residue" description="Phosphohistidine" evidence="4">
    <location>
        <position position="502"/>
    </location>
</feature>
<comment type="catalytic activity">
    <reaction evidence="1">
        <text>ATP + protein L-histidine = ADP + protein N-phospho-L-histidine.</text>
        <dbReference type="EC" id="2.7.13.3"/>
    </reaction>
</comment>
<protein>
    <recommendedName>
        <fullName evidence="2">histidine kinase</fullName>
        <ecNumber evidence="2">2.7.13.3</ecNumber>
    </recommendedName>
</protein>
<dbReference type="InterPro" id="IPR051315">
    <property type="entry name" value="Bact_Chemotaxis_CheA"/>
</dbReference>
<organism evidence="7 8">
    <name type="scientific">Kingella bonacorsii</name>
    <dbReference type="NCBI Taxonomy" id="2796361"/>
    <lineage>
        <taxon>Bacteria</taxon>
        <taxon>Pseudomonadati</taxon>
        <taxon>Pseudomonadota</taxon>
        <taxon>Betaproteobacteria</taxon>
        <taxon>Neisseriales</taxon>
        <taxon>Neisseriaceae</taxon>
        <taxon>Kingella</taxon>
    </lineage>
</organism>
<dbReference type="SUPFAM" id="SSF47226">
    <property type="entry name" value="Histidine-containing phosphotransfer domain, HPT domain"/>
    <property type="match status" value="1"/>
</dbReference>
<keyword evidence="8" id="KW-1185">Reference proteome</keyword>
<comment type="caution">
    <text evidence="7">The sequence shown here is derived from an EMBL/GenBank/DDBJ whole genome shotgun (WGS) entry which is preliminary data.</text>
</comment>
<feature type="domain" description="HPt" evidence="6">
    <location>
        <begin position="454"/>
        <end position="561"/>
    </location>
</feature>
<dbReference type="Proteomes" id="UP000614058">
    <property type="component" value="Unassembled WGS sequence"/>
</dbReference>
<dbReference type="SMART" id="SM00387">
    <property type="entry name" value="HATPase_c"/>
    <property type="match status" value="1"/>
</dbReference>
<sequence>MSNPNNAAPSTAAKKEAKKGLRRYTSLIAMIVLFLVFTVATLAFSAWVTVQQTQTGKELVVVTRQGRLVAQFARAAFNFKTYVDDYEKEKGLQPVAAPAASEPAVAVGEPAETVGKPQAEANTDFQAASAPAVIEQPTVTTYVDINQLPQEAIQAIKDLKTSRDQFDETLEAFEKGKTIHLTYEDVNVRPLSTNVEKKTLAETIRVWTPYKGLIDTFLAEVDKGKVRYESIDFLVRYTRLYNATMASTELDFAQAYRDVAELRGKQWQYMQLAGIVMAFLLFLGIVFGALRSLLEHDKELDIAHQEMSEIMASVNEGLFLVDKDLNIGGQYSRRLEEIIDQKDVGNRNLLEVLSKIVPQEDLDITQTFIDQLYSDWVVEDLIEDLNPLNRISYQVEDTGAQRFVDFKFFRVWVDGQIERILVSATDTTESVMLQASLDAQKEQEGRELEMLNIILNTNPTVLNSFIQGSMERLNEINQVLKTPETKREELRSKAQYIARLVHSIKGEASSLKLTRMVDICENFEDALNIMKSSPNLTGQDFLGLVVMLEDLYRLFDVLNTYNGRIGGTANVQMSSMQPENTPEQESRHQAAVQTDYLKQFVADIAKRTHKQAQLIVSGFESNPLSDAQWAKLKDIAIQLLRNAVVHGIETPEIRRQRNKPEMGTLKLTLSQQADGKLLLVAEDDGNGINFEAIRNKAVALGIANAEQAAQFDQRQLINLMFSNGFSTASEETEDAGRGVGMDIIKDTIQKMGGRIGVSTAAEGYTRFSLYFPKVS</sequence>
<evidence type="ECO:0000256" key="2">
    <source>
        <dbReference type="ARBA" id="ARBA00012438"/>
    </source>
</evidence>
<dbReference type="PANTHER" id="PTHR43395:SF10">
    <property type="entry name" value="CHEMOTAXIS PROTEIN CHEA"/>
    <property type="match status" value="1"/>
</dbReference>
<dbReference type="InterPro" id="IPR036890">
    <property type="entry name" value="HATPase_C_sf"/>
</dbReference>
<name>A0ABS1BQN0_9NEIS</name>
<evidence type="ECO:0000256" key="1">
    <source>
        <dbReference type="ARBA" id="ARBA00000085"/>
    </source>
</evidence>
<dbReference type="EMBL" id="JAEHNZ010000001">
    <property type="protein sequence ID" value="MBK0395200.1"/>
    <property type="molecule type" value="Genomic_DNA"/>
</dbReference>
<keyword evidence="5" id="KW-0472">Membrane</keyword>
<evidence type="ECO:0000256" key="4">
    <source>
        <dbReference type="PROSITE-ProRule" id="PRU00110"/>
    </source>
</evidence>
<keyword evidence="3" id="KW-0902">Two-component regulatory system</keyword>
<evidence type="ECO:0000313" key="8">
    <source>
        <dbReference type="Proteomes" id="UP000614058"/>
    </source>
</evidence>
<keyword evidence="4" id="KW-0597">Phosphoprotein</keyword>
<dbReference type="EC" id="2.7.13.3" evidence="2"/>
<dbReference type="PANTHER" id="PTHR43395">
    <property type="entry name" value="SENSOR HISTIDINE KINASE CHEA"/>
    <property type="match status" value="1"/>
</dbReference>
<keyword evidence="5" id="KW-1133">Transmembrane helix</keyword>
<dbReference type="Gene3D" id="3.30.450.20">
    <property type="entry name" value="PAS domain"/>
    <property type="match status" value="1"/>
</dbReference>
<dbReference type="PRINTS" id="PR00344">
    <property type="entry name" value="BCTRLSENSOR"/>
</dbReference>
<gene>
    <name evidence="7" type="ORF">JDW22_01030</name>
</gene>
<dbReference type="Gene3D" id="3.30.565.10">
    <property type="entry name" value="Histidine kinase-like ATPase, C-terminal domain"/>
    <property type="match status" value="1"/>
</dbReference>
<dbReference type="RefSeq" id="WP_200521023.1">
    <property type="nucleotide sequence ID" value="NZ_JAEHNZ010000001.1"/>
</dbReference>
<dbReference type="Pfam" id="PF02518">
    <property type="entry name" value="HATPase_c"/>
    <property type="match status" value="1"/>
</dbReference>
<accession>A0ABS1BQN0</accession>
<dbReference type="InterPro" id="IPR036641">
    <property type="entry name" value="HPT_dom_sf"/>
</dbReference>
<feature type="transmembrane region" description="Helical" evidence="5">
    <location>
        <begin position="269"/>
        <end position="290"/>
    </location>
</feature>
<evidence type="ECO:0000259" key="6">
    <source>
        <dbReference type="PROSITE" id="PS50894"/>
    </source>
</evidence>
<reference evidence="7 8" key="1">
    <citation type="journal article" date="2021" name="Pathogens">
        <title>Isolation and Characterization of Kingella bonacorsii sp. nov., A Novel Kingella Species Detected in a Stable Periodontitis Subject.</title>
        <authorList>
            <person name="Antezack A."/>
            <person name="Boxberger M."/>
            <person name="Rolland C."/>
            <person name="Monnet-Corti V."/>
            <person name="La Scola B."/>
        </authorList>
    </citation>
    <scope>NUCLEOTIDE SEQUENCE [LARGE SCALE GENOMIC DNA]</scope>
    <source>
        <strain evidence="7 8">Marseille-Q4569</strain>
    </source>
</reference>
<dbReference type="InterPro" id="IPR003594">
    <property type="entry name" value="HATPase_dom"/>
</dbReference>
<evidence type="ECO:0000256" key="5">
    <source>
        <dbReference type="SAM" id="Phobius"/>
    </source>
</evidence>
<proteinExistence type="predicted"/>
<keyword evidence="5" id="KW-0812">Transmembrane</keyword>
<dbReference type="CDD" id="cd00088">
    <property type="entry name" value="HPT"/>
    <property type="match status" value="1"/>
</dbReference>
<dbReference type="Gene3D" id="1.20.120.160">
    <property type="entry name" value="HPT domain"/>
    <property type="match status" value="1"/>
</dbReference>
<dbReference type="InterPro" id="IPR004358">
    <property type="entry name" value="Sig_transdc_His_kin-like_C"/>
</dbReference>
<dbReference type="PROSITE" id="PS50894">
    <property type="entry name" value="HPT"/>
    <property type="match status" value="1"/>
</dbReference>
<feature type="transmembrane region" description="Helical" evidence="5">
    <location>
        <begin position="24"/>
        <end position="48"/>
    </location>
</feature>
<evidence type="ECO:0000313" key="7">
    <source>
        <dbReference type="EMBL" id="MBK0395200.1"/>
    </source>
</evidence>
<evidence type="ECO:0000256" key="3">
    <source>
        <dbReference type="ARBA" id="ARBA00023012"/>
    </source>
</evidence>
<dbReference type="Pfam" id="PF01627">
    <property type="entry name" value="Hpt"/>
    <property type="match status" value="1"/>
</dbReference>
<dbReference type="InterPro" id="IPR008207">
    <property type="entry name" value="Sig_transdc_His_kin_Hpt_dom"/>
</dbReference>